<comment type="similarity">
    <text evidence="1">Belongs to the AHA1 family.</text>
</comment>
<dbReference type="RefSeq" id="WP_259541876.1">
    <property type="nucleotide sequence ID" value="NZ_JANLCJ010000011.1"/>
</dbReference>
<name>A0ABT2H8A4_9MICO</name>
<keyword evidence="4" id="KW-1185">Reference proteome</keyword>
<reference evidence="3" key="1">
    <citation type="submission" date="2022-08" db="EMBL/GenBank/DDBJ databases">
        <authorList>
            <person name="Deng Y."/>
            <person name="Han X.-F."/>
            <person name="Zhang Y.-Q."/>
        </authorList>
    </citation>
    <scope>NUCLEOTIDE SEQUENCE</scope>
    <source>
        <strain evidence="3">CPCC 203386</strain>
    </source>
</reference>
<dbReference type="Pfam" id="PF08327">
    <property type="entry name" value="AHSA1"/>
    <property type="match status" value="1"/>
</dbReference>
<organism evidence="3 4">
    <name type="scientific">Herbiconiux daphne</name>
    <dbReference type="NCBI Taxonomy" id="2970914"/>
    <lineage>
        <taxon>Bacteria</taxon>
        <taxon>Bacillati</taxon>
        <taxon>Actinomycetota</taxon>
        <taxon>Actinomycetes</taxon>
        <taxon>Micrococcales</taxon>
        <taxon>Microbacteriaceae</taxon>
        <taxon>Herbiconiux</taxon>
    </lineage>
</organism>
<dbReference type="InterPro" id="IPR023393">
    <property type="entry name" value="START-like_dom_sf"/>
</dbReference>
<sequence length="153" mass="17353">MEFGKLEREIHVNASPEVVFDVISRPEHIREWWPDEAVFEPVEGGSGHIVFRNDAPADDKVEPLTVVAVEPPHRFSFRWVYRDGETADPGNSLLVTFELEPAGDGTRVTMVETGFRERGWQAAELEAAYNDHVQGWDYFIPRLGAYVDRLVAA</sequence>
<dbReference type="SUPFAM" id="SSF55961">
    <property type="entry name" value="Bet v1-like"/>
    <property type="match status" value="1"/>
</dbReference>
<dbReference type="Proteomes" id="UP001165586">
    <property type="component" value="Unassembled WGS sequence"/>
</dbReference>
<protein>
    <submittedName>
        <fullName evidence="3">SRPBCC family protein</fullName>
    </submittedName>
</protein>
<feature type="domain" description="Activator of Hsp90 ATPase homologue 1/2-like C-terminal" evidence="2">
    <location>
        <begin position="13"/>
        <end position="147"/>
    </location>
</feature>
<dbReference type="CDD" id="cd08898">
    <property type="entry name" value="SRPBCC_CalC_Aha1-like_5"/>
    <property type="match status" value="1"/>
</dbReference>
<dbReference type="EMBL" id="JANLCJ010000011">
    <property type="protein sequence ID" value="MCS5736122.1"/>
    <property type="molecule type" value="Genomic_DNA"/>
</dbReference>
<gene>
    <name evidence="3" type="ORF">N1032_20485</name>
</gene>
<accession>A0ABT2H8A4</accession>
<dbReference type="Gene3D" id="3.30.530.20">
    <property type="match status" value="1"/>
</dbReference>
<evidence type="ECO:0000313" key="3">
    <source>
        <dbReference type="EMBL" id="MCS5736122.1"/>
    </source>
</evidence>
<evidence type="ECO:0000313" key="4">
    <source>
        <dbReference type="Proteomes" id="UP001165586"/>
    </source>
</evidence>
<evidence type="ECO:0000259" key="2">
    <source>
        <dbReference type="Pfam" id="PF08327"/>
    </source>
</evidence>
<proteinExistence type="inferred from homology"/>
<evidence type="ECO:0000256" key="1">
    <source>
        <dbReference type="ARBA" id="ARBA00006817"/>
    </source>
</evidence>
<dbReference type="InterPro" id="IPR013538">
    <property type="entry name" value="ASHA1/2-like_C"/>
</dbReference>
<comment type="caution">
    <text evidence="3">The sequence shown here is derived from an EMBL/GenBank/DDBJ whole genome shotgun (WGS) entry which is preliminary data.</text>
</comment>